<dbReference type="EMBL" id="BARW01023660">
    <property type="protein sequence ID" value="GAI98279.1"/>
    <property type="molecule type" value="Genomic_DNA"/>
</dbReference>
<evidence type="ECO:0000313" key="1">
    <source>
        <dbReference type="EMBL" id="GAI98279.1"/>
    </source>
</evidence>
<sequence length="169" mass="18474">MSEEQPVETPLREVGIDLVPPYPKPLTVGHRIQRVWSLLFGKRGEDLIPVHCNLAGAISVVPFPLTDMEYVESGELVEATPKVLAGFADLVIVKCYGLAGGFPHLAGGVGDGNFNYEGSIVLSGAVSIVVGSNAFPVEMVLYAHVNKIQVWGTYDLPDRLYTAYRYKRR</sequence>
<reference evidence="1" key="1">
    <citation type="journal article" date="2014" name="Front. Microbiol.">
        <title>High frequency of phylogenetically diverse reductive dehalogenase-homologous genes in deep subseafloor sedimentary metagenomes.</title>
        <authorList>
            <person name="Kawai M."/>
            <person name="Futagami T."/>
            <person name="Toyoda A."/>
            <person name="Takaki Y."/>
            <person name="Nishi S."/>
            <person name="Hori S."/>
            <person name="Arai W."/>
            <person name="Tsubouchi T."/>
            <person name="Morono Y."/>
            <person name="Uchiyama I."/>
            <person name="Ito T."/>
            <person name="Fujiyama A."/>
            <person name="Inagaki F."/>
            <person name="Takami H."/>
        </authorList>
    </citation>
    <scope>NUCLEOTIDE SEQUENCE</scope>
    <source>
        <strain evidence="1">Expedition CK06-06</strain>
    </source>
</reference>
<proteinExistence type="predicted"/>
<accession>X1V0X0</accession>
<name>X1V0X0_9ZZZZ</name>
<organism evidence="1">
    <name type="scientific">marine sediment metagenome</name>
    <dbReference type="NCBI Taxonomy" id="412755"/>
    <lineage>
        <taxon>unclassified sequences</taxon>
        <taxon>metagenomes</taxon>
        <taxon>ecological metagenomes</taxon>
    </lineage>
</organism>
<protein>
    <submittedName>
        <fullName evidence="1">Uncharacterized protein</fullName>
    </submittedName>
</protein>
<comment type="caution">
    <text evidence="1">The sequence shown here is derived from an EMBL/GenBank/DDBJ whole genome shotgun (WGS) entry which is preliminary data.</text>
</comment>
<gene>
    <name evidence="1" type="ORF">S12H4_39192</name>
</gene>
<dbReference type="AlphaFoldDB" id="X1V0X0"/>